<dbReference type="Gene3D" id="3.40.50.1820">
    <property type="entry name" value="alpha/beta hydrolase"/>
    <property type="match status" value="1"/>
</dbReference>
<gene>
    <name evidence="2" type="ORF">FVP60_08325</name>
</gene>
<dbReference type="OrthoDB" id="128799at2"/>
<dbReference type="SUPFAM" id="SSF53474">
    <property type="entry name" value="alpha/beta-Hydrolases"/>
    <property type="match status" value="1"/>
</dbReference>
<proteinExistence type="predicted"/>
<comment type="caution">
    <text evidence="2">The sequence shown here is derived from an EMBL/GenBank/DDBJ whole genome shotgun (WGS) entry which is preliminary data.</text>
</comment>
<dbReference type="Pfam" id="PF00326">
    <property type="entry name" value="Peptidase_S9"/>
    <property type="match status" value="1"/>
</dbReference>
<evidence type="ECO:0000313" key="3">
    <source>
        <dbReference type="Proteomes" id="UP000321196"/>
    </source>
</evidence>
<dbReference type="InterPro" id="IPR029058">
    <property type="entry name" value="AB_hydrolase_fold"/>
</dbReference>
<feature type="domain" description="Peptidase S9 prolyl oligopeptidase catalytic" evidence="1">
    <location>
        <begin position="407"/>
        <end position="611"/>
    </location>
</feature>
<protein>
    <submittedName>
        <fullName evidence="2">S9 family peptidase</fullName>
    </submittedName>
</protein>
<name>A0A5C8HQ39_9MICO</name>
<dbReference type="RefSeq" id="WP_147825799.1">
    <property type="nucleotide sequence ID" value="NZ_BAAARG010000002.1"/>
</dbReference>
<dbReference type="InterPro" id="IPR001375">
    <property type="entry name" value="Peptidase_S9_cat"/>
</dbReference>
<dbReference type="InterPro" id="IPR050585">
    <property type="entry name" value="Xaa-Pro_dipeptidyl-ppase/CocE"/>
</dbReference>
<organism evidence="2 3">
    <name type="scientific">Microbacterium mitrae</name>
    <dbReference type="NCBI Taxonomy" id="664640"/>
    <lineage>
        <taxon>Bacteria</taxon>
        <taxon>Bacillati</taxon>
        <taxon>Actinomycetota</taxon>
        <taxon>Actinomycetes</taxon>
        <taxon>Micrococcales</taxon>
        <taxon>Microbacteriaceae</taxon>
        <taxon>Microbacterium</taxon>
    </lineage>
</organism>
<evidence type="ECO:0000313" key="2">
    <source>
        <dbReference type="EMBL" id="TXK04665.1"/>
    </source>
</evidence>
<dbReference type="EMBL" id="VRSW01000002">
    <property type="protein sequence ID" value="TXK04665.1"/>
    <property type="molecule type" value="Genomic_DNA"/>
</dbReference>
<dbReference type="GO" id="GO:0006508">
    <property type="term" value="P:proteolysis"/>
    <property type="evidence" value="ECO:0007669"/>
    <property type="project" value="InterPro"/>
</dbReference>
<dbReference type="AlphaFoldDB" id="A0A5C8HQ39"/>
<accession>A0A5C8HQ39</accession>
<dbReference type="SUPFAM" id="SSF82171">
    <property type="entry name" value="DPP6 N-terminal domain-like"/>
    <property type="match status" value="1"/>
</dbReference>
<dbReference type="PANTHER" id="PTHR43056">
    <property type="entry name" value="PEPTIDASE S9 PROLYL OLIGOPEPTIDASE"/>
    <property type="match status" value="1"/>
</dbReference>
<keyword evidence="3" id="KW-1185">Reference proteome</keyword>
<dbReference type="GO" id="GO:0008236">
    <property type="term" value="F:serine-type peptidase activity"/>
    <property type="evidence" value="ECO:0007669"/>
    <property type="project" value="InterPro"/>
</dbReference>
<reference evidence="2 3" key="1">
    <citation type="submission" date="2019-08" db="EMBL/GenBank/DDBJ databases">
        <authorList>
            <person name="Dong K."/>
        </authorList>
    </citation>
    <scope>NUCLEOTIDE SEQUENCE [LARGE SCALE GENOMIC DNA]</scope>
    <source>
        <strain evidence="2 3">M4-8</strain>
    </source>
</reference>
<dbReference type="PANTHER" id="PTHR43056:SF5">
    <property type="entry name" value="PEPTIDASE S9 PROLYL OLIGOPEPTIDASE CATALYTIC DOMAIN-CONTAINING PROTEIN"/>
    <property type="match status" value="1"/>
</dbReference>
<dbReference type="Proteomes" id="UP000321196">
    <property type="component" value="Unassembled WGS sequence"/>
</dbReference>
<sequence>MARSLPFGSWPSLLSAADAAAGSARFDGASFASGEAYWAQSVGGRMTVFRQHQEQPLLPEPFNVRSRVHMYGGGAWTVTADGTVFFVEASDQRVWVLPPGEAPRALTPACEATTYGGLTLSAGVLLAVRERRLPGGIERDIVMIAPRPDADEPIVSLASGTDFVAQPALSPDAANLAWVGWNHPDMPWDHADVYVRSLVTEGHPFSVSQGAGVQPQWSARGDLFFADDRTGRWNLRAVPAGSATSLPVAPADGDTGGALWVLGLSWYRLLDDGRILAVRTDGSDRLVVISPDGQREVSTPLSAGIMVHDVDGTRALVSGAGERVPGGIWVIDVDDEAVAHPVAGGVAAWPDEWLPRAEPMTFAGPQGDVHAFFYTPTNPRAEALPGALPPALVMVHGGPSDHTSPALSPTITYFTSRGIAVCDVNYGGSTGYGRAYRERLRGQWGVVDVADVVAAADALAASGLVDANRIAVRGGSAGGWTVLNALARTDRFAAGIARYPVTDARALASDDGEFESRYFDGLIGPLPEANDLYVERSPLTHAAEIKTPVLLEQGTDDPVVPQSQPEMIRDALAANRVPHAYLLFEGEGHGFRRPETLVASLEAELGLLSTVFEFEADVPPLALS</sequence>
<evidence type="ECO:0000259" key="1">
    <source>
        <dbReference type="Pfam" id="PF00326"/>
    </source>
</evidence>